<keyword evidence="4" id="KW-0067">ATP-binding</keyword>
<dbReference type="PROSITE" id="PS51192">
    <property type="entry name" value="HELICASE_ATP_BIND_1"/>
    <property type="match status" value="1"/>
</dbReference>
<accession>A0A7W8EZN6</accession>
<dbReference type="PANTHER" id="PTHR47396:SF1">
    <property type="entry name" value="ATP-DEPENDENT HELICASE IRC3-RELATED"/>
    <property type="match status" value="1"/>
</dbReference>
<dbReference type="EMBL" id="JACHJD010000033">
    <property type="protein sequence ID" value="MBB5109618.1"/>
    <property type="molecule type" value="Genomic_DNA"/>
</dbReference>
<dbReference type="CDD" id="cd18785">
    <property type="entry name" value="SF2_C"/>
    <property type="match status" value="1"/>
</dbReference>
<keyword evidence="4" id="KW-0378">Hydrolase</keyword>
<dbReference type="Pfam" id="PF00271">
    <property type="entry name" value="Helicase_C"/>
    <property type="match status" value="1"/>
</dbReference>
<dbReference type="Gene3D" id="3.40.50.300">
    <property type="entry name" value="P-loop containing nucleotide triphosphate hydrolases"/>
    <property type="match status" value="2"/>
</dbReference>
<dbReference type="GO" id="GO:0005829">
    <property type="term" value="C:cytosol"/>
    <property type="evidence" value="ECO:0007669"/>
    <property type="project" value="TreeGrafter"/>
</dbReference>
<dbReference type="InterPro" id="IPR027417">
    <property type="entry name" value="P-loop_NTPase"/>
</dbReference>
<dbReference type="PROSITE" id="PS51194">
    <property type="entry name" value="HELICASE_CTER"/>
    <property type="match status" value="1"/>
</dbReference>
<dbReference type="RefSeq" id="WP_184926564.1">
    <property type="nucleotide sequence ID" value="NZ_BMSQ01000040.1"/>
</dbReference>
<protein>
    <submittedName>
        <fullName evidence="4">Superfamily II DNA or RNA helicase</fullName>
    </submittedName>
</protein>
<dbReference type="InterPro" id="IPR050742">
    <property type="entry name" value="Helicase_Restrict-Modif_Enz"/>
</dbReference>
<dbReference type="InterPro" id="IPR014001">
    <property type="entry name" value="Helicase_ATP-bd"/>
</dbReference>
<keyword evidence="4" id="KW-0347">Helicase</keyword>
<feature type="compositionally biased region" description="Basic and acidic residues" evidence="1">
    <location>
        <begin position="501"/>
        <end position="510"/>
    </location>
</feature>
<evidence type="ECO:0000313" key="5">
    <source>
        <dbReference type="Proteomes" id="UP000549009"/>
    </source>
</evidence>
<reference evidence="4 5" key="1">
    <citation type="submission" date="2020-08" db="EMBL/GenBank/DDBJ databases">
        <title>Genomic Encyclopedia of Type Strains, Phase III (KMG-III): the genomes of soil and plant-associated and newly described type strains.</title>
        <authorList>
            <person name="Whitman W."/>
        </authorList>
    </citation>
    <scope>NUCLEOTIDE SEQUENCE [LARGE SCALE GENOMIC DNA]</scope>
    <source>
        <strain evidence="4 5">CECT 3146</strain>
    </source>
</reference>
<dbReference type="SUPFAM" id="SSF52540">
    <property type="entry name" value="P-loop containing nucleoside triphosphate hydrolases"/>
    <property type="match status" value="1"/>
</dbReference>
<organism evidence="4 5">
    <name type="scientific">Streptomyces spectabilis</name>
    <dbReference type="NCBI Taxonomy" id="68270"/>
    <lineage>
        <taxon>Bacteria</taxon>
        <taxon>Bacillati</taxon>
        <taxon>Actinomycetota</taxon>
        <taxon>Actinomycetes</taxon>
        <taxon>Kitasatosporales</taxon>
        <taxon>Streptomycetaceae</taxon>
        <taxon>Streptomyces</taxon>
    </lineage>
</organism>
<evidence type="ECO:0000259" key="3">
    <source>
        <dbReference type="PROSITE" id="PS51194"/>
    </source>
</evidence>
<feature type="domain" description="Helicase ATP-binding" evidence="2">
    <location>
        <begin position="35"/>
        <end position="208"/>
    </location>
</feature>
<feature type="compositionally biased region" description="Basic and acidic residues" evidence="1">
    <location>
        <begin position="641"/>
        <end position="656"/>
    </location>
</feature>
<feature type="compositionally biased region" description="Basic and acidic residues" evidence="1">
    <location>
        <begin position="613"/>
        <end position="634"/>
    </location>
</feature>
<keyword evidence="5" id="KW-1185">Reference proteome</keyword>
<dbReference type="AlphaFoldDB" id="A0A7W8EZN6"/>
<dbReference type="Proteomes" id="UP000549009">
    <property type="component" value="Unassembled WGS sequence"/>
</dbReference>
<feature type="region of interest" description="Disordered" evidence="1">
    <location>
        <begin position="487"/>
        <end position="510"/>
    </location>
</feature>
<feature type="domain" description="Helicase C-terminal" evidence="3">
    <location>
        <begin position="294"/>
        <end position="471"/>
    </location>
</feature>
<dbReference type="PANTHER" id="PTHR47396">
    <property type="entry name" value="TYPE I RESTRICTION ENZYME ECOKI R PROTEIN"/>
    <property type="match status" value="1"/>
</dbReference>
<dbReference type="InterPro" id="IPR006935">
    <property type="entry name" value="Helicase/UvrB_N"/>
</dbReference>
<comment type="caution">
    <text evidence="4">The sequence shown here is derived from an EMBL/GenBank/DDBJ whole genome shotgun (WGS) entry which is preliminary data.</text>
</comment>
<evidence type="ECO:0000313" key="4">
    <source>
        <dbReference type="EMBL" id="MBB5109618.1"/>
    </source>
</evidence>
<evidence type="ECO:0000259" key="2">
    <source>
        <dbReference type="PROSITE" id="PS51192"/>
    </source>
</evidence>
<dbReference type="GO" id="GO:0016787">
    <property type="term" value="F:hydrolase activity"/>
    <property type="evidence" value="ECO:0007669"/>
    <property type="project" value="InterPro"/>
</dbReference>
<dbReference type="GO" id="GO:0003677">
    <property type="term" value="F:DNA binding"/>
    <property type="evidence" value="ECO:0007669"/>
    <property type="project" value="InterPro"/>
</dbReference>
<dbReference type="Pfam" id="PF04851">
    <property type="entry name" value="ResIII"/>
    <property type="match status" value="1"/>
</dbReference>
<dbReference type="InterPro" id="IPR001650">
    <property type="entry name" value="Helicase_C-like"/>
</dbReference>
<proteinExistence type="predicted"/>
<evidence type="ECO:0000256" key="1">
    <source>
        <dbReference type="SAM" id="MobiDB-lite"/>
    </source>
</evidence>
<feature type="region of interest" description="Disordered" evidence="1">
    <location>
        <begin position="592"/>
        <end position="665"/>
    </location>
</feature>
<sequence>MNVGAVARPEVDLAAFYDHQDDAVDAVMRVYTPSPRARRPRFRTQLHMAPGLGKTWVAARVADLVAAHGSLLMVVPTRALLEQTYRVLRAAGRSGPVIAVYARRDAALRGVPGVMVTTEPRAVAWHANTYAAQGVGRFTVLATYASVEGSLIAGHRLSVERDGARPLPEWDLLVADEFHHAEASRVWGRVNEQHLVPARHRLSMTATPRLLGAVRWDEQGRLIAADPVVRLSERKHGPVAYRLGLREAQRRGKLAHSPVVAAEVDEARLRDLVTARGRADAGVRAELLTASLGAVLRAAGRVGCRRLLTYHSTVAGARAAAASLAQLARVLHGQGTSAPRRVWAVALHEGTPAEERLRALAALAAGTDLRGRPVDLAVVCSVRLLSEGVDVPAVDGVAVVDPRAAQGDLLQIAGRAVRYDRENPDKVASIIVPVLHLAQAADDTLVGPDWVPVINMLRALESYEPDLIDQEDQADGDGHGAVARRVEHAGRSTSRGAHRVQPPEEARRRAEERARELQQMLTLTRQRAAGVVADWLKITVLSDPVTADAERLMRAVAAYHQRNGHLRVPVDWHETLPVDYIRTPLLKKPEHRWVKEQEPCPGPGRGSAPRQGLGEKPRQEQGHGHKQGRERADGQEQAEVPGREQRRDSAEEHEQELTEAQGQESVVGPEIVVRLGWELERVRRQWRRDRDDLRTLIAELGPEEGLEAWRVRPRRVPTDLAALLGEYGFVWEPRASARQILLEAAREYAERYGHLLPGVAETISVDGQEVRIGKLLSECRRPSWGARPEEQDVARTLDELAVWRVRAGAPWNAGWERKLVLLEAFHAQGGRRGELLAGSRVFRGDDLSKWLRDQHRRWKKLHEEQRRVLLKLRMGPAAGDQRVKTPGVVQVPRSRTERLMEIVTAARQHLDDVGPLVGPDGRHRVHDTYRPRIGGVPVQLRRRLNAVRARFHTYPPEEQALFHGLGLPWTTDGDGAQEDGGQ</sequence>
<gene>
    <name evidence="4" type="ORF">FHS40_008748</name>
</gene>
<dbReference type="GO" id="GO:0005524">
    <property type="term" value="F:ATP binding"/>
    <property type="evidence" value="ECO:0007669"/>
    <property type="project" value="InterPro"/>
</dbReference>
<name>A0A7W8EZN6_STRST</name>
<dbReference type="SMART" id="SM00487">
    <property type="entry name" value="DEXDc"/>
    <property type="match status" value="1"/>
</dbReference>
<dbReference type="SMART" id="SM00490">
    <property type="entry name" value="HELICc"/>
    <property type="match status" value="1"/>
</dbReference>
<dbReference type="GO" id="GO:0004386">
    <property type="term" value="F:helicase activity"/>
    <property type="evidence" value="ECO:0007669"/>
    <property type="project" value="UniProtKB-KW"/>
</dbReference>
<keyword evidence="4" id="KW-0547">Nucleotide-binding</keyword>